<feature type="region of interest" description="Disordered" evidence="8">
    <location>
        <begin position="182"/>
        <end position="212"/>
    </location>
</feature>
<evidence type="ECO:0000256" key="8">
    <source>
        <dbReference type="SAM" id="MobiDB-lite"/>
    </source>
</evidence>
<feature type="region of interest" description="Disordered" evidence="8">
    <location>
        <begin position="96"/>
        <end position="165"/>
    </location>
</feature>
<proteinExistence type="inferred from homology"/>
<keyword evidence="6" id="KW-0862">Zinc</keyword>
<feature type="domain" description="Nab2-like CCCH zinc finger" evidence="9">
    <location>
        <begin position="449"/>
        <end position="468"/>
    </location>
</feature>
<evidence type="ECO:0000256" key="4">
    <source>
        <dbReference type="ARBA" id="ARBA00022737"/>
    </source>
</evidence>
<evidence type="ECO:0000256" key="5">
    <source>
        <dbReference type="ARBA" id="ARBA00022771"/>
    </source>
</evidence>
<sequence length="533" mass="56286">MAATATNTTPVEAGSALAQAIQTAVHTKVVEHGWAAEENDTTLSEYVVTMLVEGKDQSAVRAELGGDLLGLGEDDPQVVEFAAWLFEQLGSVNSAQQTQASQQQQAQQQGQTEQNGGDMQMDEDSSAAPVDGAPKGPKSMRNSVRGRRMLGQMNRHIDRPQDLPDSLRKIKGAAGGLAGRINSHTREAPRGPKNNSGLQRMAAGGGRGGHNPMMMPNNPAMANGLMGGMAPQQQAQFMQMLEMQAQMMAQMMPNMAPGNGFPHQNGVGAHRGGRGNHNSRGGRQQHQQNNQTQQQHAVNGRLPDGPLQPTDSAMEVDGSDGPPSNSRSELFNTLCRFNLACTNPSCGYAHQSPSAPPNTTVDLTDTCSYGPACANPKCSGRHPSPAQRTEHNNNGATTKQDVDCRFFPNCTNPRCPFRHPADSTGKAVCRNGADCTVPGCAFLHSKIACRYNPCLNPSCPFKHVEGQKRGKFEDKVWTAGEGNGAASKSERFAGFSAQDGAEEELILPGAGGAESGNGLNGGGGAAQEADLIA</sequence>
<evidence type="ECO:0000313" key="10">
    <source>
        <dbReference type="Proteomes" id="UP000504637"/>
    </source>
</evidence>
<feature type="region of interest" description="Disordered" evidence="8">
    <location>
        <begin position="507"/>
        <end position="533"/>
    </location>
</feature>
<dbReference type="Proteomes" id="UP000504637">
    <property type="component" value="Unplaced"/>
</dbReference>
<reference evidence="11" key="3">
    <citation type="submission" date="2025-08" db="UniProtKB">
        <authorList>
            <consortium name="RefSeq"/>
        </authorList>
    </citation>
    <scope>IDENTIFICATION</scope>
    <source>
        <strain evidence="11">CBS 342.82</strain>
    </source>
</reference>
<feature type="compositionally biased region" description="Low complexity" evidence="8">
    <location>
        <begin position="96"/>
        <end position="117"/>
    </location>
</feature>
<reference evidence="11" key="1">
    <citation type="submission" date="2020-01" db="EMBL/GenBank/DDBJ databases">
        <authorList>
            <consortium name="DOE Joint Genome Institute"/>
            <person name="Haridas S."/>
            <person name="Albert R."/>
            <person name="Binder M."/>
            <person name="Bloem J."/>
            <person name="Labutti K."/>
            <person name="Salamov A."/>
            <person name="Andreopoulos B."/>
            <person name="Baker S.E."/>
            <person name="Barry K."/>
            <person name="Bills G."/>
            <person name="Bluhm B.H."/>
            <person name="Cannon C."/>
            <person name="Castanera R."/>
            <person name="Culley D.E."/>
            <person name="Daum C."/>
            <person name="Ezra D."/>
            <person name="Gonzalez J.B."/>
            <person name="Henrissat B."/>
            <person name="Kuo A."/>
            <person name="Liang C."/>
            <person name="Lipzen A."/>
            <person name="Lutzoni F."/>
            <person name="Magnuson J."/>
            <person name="Mondo S."/>
            <person name="Nolan M."/>
            <person name="Ohm R."/>
            <person name="Pangilinan J."/>
            <person name="Park H.-J."/>
            <person name="Ramirez L."/>
            <person name="Alfaro M."/>
            <person name="Sun H."/>
            <person name="Tritt A."/>
            <person name="Yoshinaga Y."/>
            <person name="Zwiers L.-H."/>
            <person name="Turgeon B.G."/>
            <person name="Goodwin S.B."/>
            <person name="Spatafora J.W."/>
            <person name="Crous P.W."/>
            <person name="Grigoriev I.V."/>
        </authorList>
    </citation>
    <scope>NUCLEOTIDE SEQUENCE</scope>
    <source>
        <strain evidence="11">CBS 342.82</strain>
    </source>
</reference>
<feature type="compositionally biased region" description="Gly residues" evidence="8">
    <location>
        <begin position="509"/>
        <end position="525"/>
    </location>
</feature>
<dbReference type="Gene3D" id="1.10.340.40">
    <property type="entry name" value="Nuclear abundant poly(A) RNA-bind protein 2, N-terminal domain"/>
    <property type="match status" value="1"/>
</dbReference>
<evidence type="ECO:0000256" key="2">
    <source>
        <dbReference type="ARBA" id="ARBA00008423"/>
    </source>
</evidence>
<evidence type="ECO:0000256" key="1">
    <source>
        <dbReference type="ARBA" id="ARBA00004123"/>
    </source>
</evidence>
<keyword evidence="3" id="KW-0479">Metal-binding</keyword>
<dbReference type="GeneID" id="54363186"/>
<protein>
    <recommendedName>
        <fullName evidence="9">Nab2-like CCCH zinc finger domain-containing protein</fullName>
    </recommendedName>
</protein>
<reference evidence="11" key="2">
    <citation type="submission" date="2020-04" db="EMBL/GenBank/DDBJ databases">
        <authorList>
            <consortium name="NCBI Genome Project"/>
        </authorList>
    </citation>
    <scope>NUCLEOTIDE SEQUENCE</scope>
    <source>
        <strain evidence="11">CBS 342.82</strain>
    </source>
</reference>
<dbReference type="PANTHER" id="PTHR14738:SF29">
    <property type="entry name" value="ZINC FINGER CCCH DOMAIN-CONTAINING PROTEIN 14"/>
    <property type="match status" value="1"/>
</dbReference>
<evidence type="ECO:0000259" key="9">
    <source>
        <dbReference type="Pfam" id="PF22683"/>
    </source>
</evidence>
<keyword evidence="10" id="KW-1185">Reference proteome</keyword>
<feature type="region of interest" description="Disordered" evidence="8">
    <location>
        <begin position="254"/>
        <end position="327"/>
    </location>
</feature>
<feature type="compositionally biased region" description="Basic and acidic residues" evidence="8">
    <location>
        <begin position="155"/>
        <end position="165"/>
    </location>
</feature>
<gene>
    <name evidence="11" type="ORF">K489DRAFT_382490</name>
</gene>
<evidence type="ECO:0000256" key="7">
    <source>
        <dbReference type="ARBA" id="ARBA00023242"/>
    </source>
</evidence>
<dbReference type="InterPro" id="IPR043094">
    <property type="entry name" value="Nab2/ZC3H14_N_sf"/>
</dbReference>
<keyword evidence="4" id="KW-0677">Repeat</keyword>
<accession>A0A6J3LXS1</accession>
<dbReference type="Gene3D" id="4.10.1000.30">
    <property type="match status" value="1"/>
</dbReference>
<dbReference type="GO" id="GO:0005737">
    <property type="term" value="C:cytoplasm"/>
    <property type="evidence" value="ECO:0007669"/>
    <property type="project" value="TreeGrafter"/>
</dbReference>
<dbReference type="PANTHER" id="PTHR14738">
    <property type="entry name" value="ZINC FINGER CCCH DOMAIN-CONTAINING PROTEIN 14"/>
    <property type="match status" value="1"/>
</dbReference>
<evidence type="ECO:0000256" key="3">
    <source>
        <dbReference type="ARBA" id="ARBA00022723"/>
    </source>
</evidence>
<dbReference type="GO" id="GO:0008270">
    <property type="term" value="F:zinc ion binding"/>
    <property type="evidence" value="ECO:0007669"/>
    <property type="project" value="UniProtKB-KW"/>
</dbReference>
<dbReference type="InterPro" id="IPR055046">
    <property type="entry name" value="Nab2-like_Znf-CCCH"/>
</dbReference>
<organism evidence="11">
    <name type="scientific">Dissoconium aciculare CBS 342.82</name>
    <dbReference type="NCBI Taxonomy" id="1314786"/>
    <lineage>
        <taxon>Eukaryota</taxon>
        <taxon>Fungi</taxon>
        <taxon>Dikarya</taxon>
        <taxon>Ascomycota</taxon>
        <taxon>Pezizomycotina</taxon>
        <taxon>Dothideomycetes</taxon>
        <taxon>Dothideomycetidae</taxon>
        <taxon>Mycosphaerellales</taxon>
        <taxon>Dissoconiaceae</taxon>
        <taxon>Dissoconium</taxon>
    </lineage>
</organism>
<dbReference type="RefSeq" id="XP_033457591.1">
    <property type="nucleotide sequence ID" value="XM_033605386.1"/>
</dbReference>
<dbReference type="Gene3D" id="4.10.1000.40">
    <property type="match status" value="1"/>
</dbReference>
<dbReference type="OrthoDB" id="438553at2759"/>
<name>A0A6J3LXS1_9PEZI</name>
<dbReference type="Pfam" id="PF22683">
    <property type="entry name" value="Nab2-like_zf-CCCH"/>
    <property type="match status" value="1"/>
</dbReference>
<dbReference type="GO" id="GO:0008143">
    <property type="term" value="F:poly(A) binding"/>
    <property type="evidence" value="ECO:0007669"/>
    <property type="project" value="InterPro"/>
</dbReference>
<dbReference type="GO" id="GO:0005634">
    <property type="term" value="C:nucleus"/>
    <property type="evidence" value="ECO:0007669"/>
    <property type="project" value="UniProtKB-SubCell"/>
</dbReference>
<keyword evidence="7" id="KW-0539">Nucleus</keyword>
<comment type="subcellular location">
    <subcellularLocation>
        <location evidence="1">Nucleus</location>
    </subcellularLocation>
</comment>
<dbReference type="Pfam" id="PF14608">
    <property type="entry name" value="zf-CCCH_2"/>
    <property type="match status" value="4"/>
</dbReference>
<keyword evidence="5" id="KW-0863">Zinc-finger</keyword>
<dbReference type="AlphaFoldDB" id="A0A6J3LXS1"/>
<comment type="similarity">
    <text evidence="2">Belongs to the ZC3H14 family.</text>
</comment>
<evidence type="ECO:0000256" key="6">
    <source>
        <dbReference type="ARBA" id="ARBA00022833"/>
    </source>
</evidence>
<feature type="compositionally biased region" description="Low complexity" evidence="8">
    <location>
        <begin position="276"/>
        <end position="296"/>
    </location>
</feature>
<dbReference type="InterPro" id="IPR040366">
    <property type="entry name" value="Nab2/ZC3H14"/>
</dbReference>
<evidence type="ECO:0000313" key="11">
    <source>
        <dbReference type="RefSeq" id="XP_033457591.1"/>
    </source>
</evidence>
<dbReference type="GO" id="GO:0043488">
    <property type="term" value="P:regulation of mRNA stability"/>
    <property type="evidence" value="ECO:0007669"/>
    <property type="project" value="InterPro"/>
</dbReference>